<evidence type="ECO:0000313" key="5">
    <source>
        <dbReference type="EMBL" id="CAD8231574.1"/>
    </source>
</evidence>
<dbReference type="GO" id="GO:0003676">
    <property type="term" value="F:nucleic acid binding"/>
    <property type="evidence" value="ECO:0007669"/>
    <property type="project" value="InterPro"/>
</dbReference>
<sequence length="625" mass="71307">MILSRSLRASTDLCALAWTCCSDSCTVNPHNPKKVKRRANILRWVKAGTSGLPDVPLSRNAGLHNLHSPLRSKITREARSASGADGRDFGLRQTAAYTAPRKNREGPKKNYRNLSFSAHSNTAYAMKGCLHDPAYLDWRQSVSCREGLDAASITQAPITIKSLAARNRSLCETEPPRNLDPFTSSAATDALLDMKNGKFAVRPTNIVGSSPDAGLCEQPDGKITAGSFIDWKMMEHQDYQTIPDDLFDKLSRNLHIKKKWRPMISYLVSLGLSTCELEKVLVNCEEVFRRPVAKVVARVEYLQNELGFEGAELRKLIKKEPNVLLQRNRHSIPRCRYLMELGIPAEKLPTLLRKQPQILHLSVQNGLMPRVAYFKNELLVSDAEVVKLIERNPAVLTFSIEKQIKPRVDFLKDLGISHKSVVKMIVRHPRILQYSFDGLGEHINFLMSIGMDEEDIVHTVTRLSQLFSLSVRDSLRPKYDYLTGELGGDLKTCVKFPAYFSLSLDKRIKPRHTFLKRFKCAPEPFPMKYLSENDTAFAARANRSLEEFEEYREEVVPIFRMETLRRKAQADESFQTDLQHHRKREARLEQQHRLLDRNQGYSQRTIDARNSMNRVKLLGVSRKSH</sequence>
<comment type="similarity">
    <text evidence="1">Belongs to the mTERF family.</text>
</comment>
<dbReference type="AlphaFoldDB" id="A0A7R9TCD0"/>
<evidence type="ECO:0000256" key="1">
    <source>
        <dbReference type="ARBA" id="ARBA00007692"/>
    </source>
</evidence>
<accession>A0A7R9TCD0</accession>
<dbReference type="InterPro" id="IPR038538">
    <property type="entry name" value="MTERF_sf"/>
</dbReference>
<keyword evidence="2" id="KW-0805">Transcription regulation</keyword>
<dbReference type="Gene3D" id="1.25.70.10">
    <property type="entry name" value="Transcription termination factor 3, mitochondrial"/>
    <property type="match status" value="2"/>
</dbReference>
<gene>
    <name evidence="5" type="ORF">MPUS1402_LOCUS2833</name>
</gene>
<protein>
    <recommendedName>
        <fullName evidence="6">Mitochondrial transcription termination factor</fullName>
    </recommendedName>
</protein>
<feature type="region of interest" description="Disordered" evidence="4">
    <location>
        <begin position="92"/>
        <end position="112"/>
    </location>
</feature>
<reference evidence="5" key="1">
    <citation type="submission" date="2021-01" db="EMBL/GenBank/DDBJ databases">
        <authorList>
            <person name="Corre E."/>
            <person name="Pelletier E."/>
            <person name="Niang G."/>
            <person name="Scheremetjew M."/>
            <person name="Finn R."/>
            <person name="Kale V."/>
            <person name="Holt S."/>
            <person name="Cochrane G."/>
            <person name="Meng A."/>
            <person name="Brown T."/>
            <person name="Cohen L."/>
        </authorList>
    </citation>
    <scope>NUCLEOTIDE SEQUENCE</scope>
    <source>
        <strain evidence="5">RCC1614</strain>
    </source>
</reference>
<keyword evidence="3" id="KW-0809">Transit peptide</keyword>
<dbReference type="GO" id="GO:0006353">
    <property type="term" value="P:DNA-templated transcription termination"/>
    <property type="evidence" value="ECO:0007669"/>
    <property type="project" value="UniProtKB-KW"/>
</dbReference>
<dbReference type="PANTHER" id="PTHR13068">
    <property type="entry name" value="CGI-12 PROTEIN-RELATED"/>
    <property type="match status" value="1"/>
</dbReference>
<evidence type="ECO:0000256" key="4">
    <source>
        <dbReference type="SAM" id="MobiDB-lite"/>
    </source>
</evidence>
<organism evidence="5">
    <name type="scientific">Micromonas pusilla</name>
    <name type="common">Picoplanktonic green alga</name>
    <name type="synonym">Chromulina pusilla</name>
    <dbReference type="NCBI Taxonomy" id="38833"/>
    <lineage>
        <taxon>Eukaryota</taxon>
        <taxon>Viridiplantae</taxon>
        <taxon>Chlorophyta</taxon>
        <taxon>Mamiellophyceae</taxon>
        <taxon>Mamiellales</taxon>
        <taxon>Mamiellaceae</taxon>
        <taxon>Micromonas</taxon>
    </lineage>
</organism>
<proteinExistence type="inferred from homology"/>
<dbReference type="Pfam" id="PF02536">
    <property type="entry name" value="mTERF"/>
    <property type="match status" value="1"/>
</dbReference>
<evidence type="ECO:0000256" key="2">
    <source>
        <dbReference type="ARBA" id="ARBA00022472"/>
    </source>
</evidence>
<keyword evidence="2" id="KW-0806">Transcription termination</keyword>
<name>A0A7R9TCD0_MICPS</name>
<dbReference type="SMART" id="SM00733">
    <property type="entry name" value="Mterf"/>
    <property type="match status" value="8"/>
</dbReference>
<evidence type="ECO:0008006" key="6">
    <source>
        <dbReference type="Google" id="ProtNLM"/>
    </source>
</evidence>
<keyword evidence="2" id="KW-0804">Transcription</keyword>
<evidence type="ECO:0000256" key="3">
    <source>
        <dbReference type="ARBA" id="ARBA00022946"/>
    </source>
</evidence>
<dbReference type="EMBL" id="HBDY01003775">
    <property type="protein sequence ID" value="CAD8231574.1"/>
    <property type="molecule type" value="Transcribed_RNA"/>
</dbReference>
<dbReference type="InterPro" id="IPR003690">
    <property type="entry name" value="MTERF"/>
</dbReference>
<dbReference type="PANTHER" id="PTHR13068:SF151">
    <property type="entry name" value="TRANSCRIPTION TERMINATION FACTOR MTERF9, CHLOROPLASTIC"/>
    <property type="match status" value="1"/>
</dbReference>